<keyword evidence="1" id="KW-0812">Transmembrane</keyword>
<keyword evidence="1" id="KW-0472">Membrane</keyword>
<comment type="caution">
    <text evidence="2">The sequence shown here is derived from an EMBL/GenBank/DDBJ whole genome shotgun (WGS) entry which is preliminary data.</text>
</comment>
<keyword evidence="1" id="KW-1133">Transmembrane helix</keyword>
<dbReference type="EMBL" id="JAAAHW010009753">
    <property type="protein sequence ID" value="KAF9936648.1"/>
    <property type="molecule type" value="Genomic_DNA"/>
</dbReference>
<gene>
    <name evidence="2" type="ORF">BGZ65_002192</name>
</gene>
<dbReference type="AlphaFoldDB" id="A0A9P6ILL4"/>
<evidence type="ECO:0000256" key="1">
    <source>
        <dbReference type="SAM" id="Phobius"/>
    </source>
</evidence>
<evidence type="ECO:0000313" key="3">
    <source>
        <dbReference type="Proteomes" id="UP000749646"/>
    </source>
</evidence>
<proteinExistence type="predicted"/>
<dbReference type="Proteomes" id="UP000749646">
    <property type="component" value="Unassembled WGS sequence"/>
</dbReference>
<evidence type="ECO:0000313" key="2">
    <source>
        <dbReference type="EMBL" id="KAF9936648.1"/>
    </source>
</evidence>
<keyword evidence="3" id="KW-1185">Reference proteome</keyword>
<name>A0A9P6ILL4_9FUNG</name>
<feature type="transmembrane region" description="Helical" evidence="1">
    <location>
        <begin position="148"/>
        <end position="171"/>
    </location>
</feature>
<accession>A0A9P6ILL4</accession>
<organism evidence="2 3">
    <name type="scientific">Modicella reniformis</name>
    <dbReference type="NCBI Taxonomy" id="1440133"/>
    <lineage>
        <taxon>Eukaryota</taxon>
        <taxon>Fungi</taxon>
        <taxon>Fungi incertae sedis</taxon>
        <taxon>Mucoromycota</taxon>
        <taxon>Mortierellomycotina</taxon>
        <taxon>Mortierellomycetes</taxon>
        <taxon>Mortierellales</taxon>
        <taxon>Mortierellaceae</taxon>
        <taxon>Modicella</taxon>
    </lineage>
</organism>
<protein>
    <submittedName>
        <fullName evidence="2">Uncharacterized protein</fullName>
    </submittedName>
</protein>
<reference evidence="2" key="1">
    <citation type="journal article" date="2020" name="Fungal Divers.">
        <title>Resolving the Mortierellaceae phylogeny through synthesis of multi-gene phylogenetics and phylogenomics.</title>
        <authorList>
            <person name="Vandepol N."/>
            <person name="Liber J."/>
            <person name="Desiro A."/>
            <person name="Na H."/>
            <person name="Kennedy M."/>
            <person name="Barry K."/>
            <person name="Grigoriev I.V."/>
            <person name="Miller A.N."/>
            <person name="O'Donnell K."/>
            <person name="Stajich J.E."/>
            <person name="Bonito G."/>
        </authorList>
    </citation>
    <scope>NUCLEOTIDE SEQUENCE</scope>
    <source>
        <strain evidence="2">MES-2147</strain>
    </source>
</reference>
<sequence>MESKLPSLLRGEDASVRECSLKQEEYKVPSIMTNHDTYKRRVWDTQKVMGGKYDVICDRLIEMVEASVGQKRDTKNKVAGNGLGEFSTNSNLGETYCEEVGEVKIKITSGELVKRVHDGMVKVYEIDPENQQRVVVLKLKLARIRNPTAGIITINLTSLNFLMNVLLALSIW</sequence>